<keyword evidence="6" id="KW-1185">Reference proteome</keyword>
<evidence type="ECO:0000313" key="6">
    <source>
        <dbReference type="Proteomes" id="UP000283087"/>
    </source>
</evidence>
<dbReference type="PROSITE" id="PS00622">
    <property type="entry name" value="HTH_LUXR_1"/>
    <property type="match status" value="1"/>
</dbReference>
<name>A0A430KMV6_9GAMM</name>
<dbReference type="OrthoDB" id="343383at2"/>
<evidence type="ECO:0000313" key="5">
    <source>
        <dbReference type="EMBL" id="RTE64802.1"/>
    </source>
</evidence>
<dbReference type="GO" id="GO:0006355">
    <property type="term" value="P:regulation of DNA-templated transcription"/>
    <property type="evidence" value="ECO:0007669"/>
    <property type="project" value="InterPro"/>
</dbReference>
<comment type="caution">
    <text evidence="5">The sequence shown here is derived from an EMBL/GenBank/DDBJ whole genome shotgun (WGS) entry which is preliminary data.</text>
</comment>
<dbReference type="PRINTS" id="PR00038">
    <property type="entry name" value="HTHLUXR"/>
</dbReference>
<keyword evidence="1" id="KW-0805">Transcription regulation</keyword>
<dbReference type="RefSeq" id="WP_126159594.1">
    <property type="nucleotide sequence ID" value="NZ_RQXW01000017.1"/>
</dbReference>
<keyword evidence="2" id="KW-0238">DNA-binding</keyword>
<dbReference type="GO" id="GO:0003677">
    <property type="term" value="F:DNA binding"/>
    <property type="evidence" value="ECO:0007669"/>
    <property type="project" value="UniProtKB-KW"/>
</dbReference>
<dbReference type="Gene3D" id="1.10.10.10">
    <property type="entry name" value="Winged helix-like DNA-binding domain superfamily/Winged helix DNA-binding domain"/>
    <property type="match status" value="1"/>
</dbReference>
<dbReference type="Pfam" id="PF00196">
    <property type="entry name" value="GerE"/>
    <property type="match status" value="1"/>
</dbReference>
<dbReference type="CDD" id="cd06170">
    <property type="entry name" value="LuxR_C_like"/>
    <property type="match status" value="1"/>
</dbReference>
<gene>
    <name evidence="5" type="ORF">EH243_15600</name>
</gene>
<dbReference type="InterPro" id="IPR036388">
    <property type="entry name" value="WH-like_DNA-bd_sf"/>
</dbReference>
<dbReference type="AlphaFoldDB" id="A0A430KMV6"/>
<protein>
    <submittedName>
        <fullName evidence="5">LuxR family transcriptional regulator</fullName>
    </submittedName>
</protein>
<keyword evidence="3" id="KW-0804">Transcription</keyword>
<reference evidence="5 6" key="1">
    <citation type="submission" date="2018-11" db="EMBL/GenBank/DDBJ databases">
        <title>The draft genome sequence of Amphritea opalescens ANRC-JH13T.</title>
        <authorList>
            <person name="Fang Z."/>
            <person name="Zhang Y."/>
            <person name="Han X."/>
        </authorList>
    </citation>
    <scope>NUCLEOTIDE SEQUENCE [LARGE SCALE GENOMIC DNA]</scope>
    <source>
        <strain evidence="5 6">ANRC-JH13</strain>
    </source>
</reference>
<evidence type="ECO:0000259" key="4">
    <source>
        <dbReference type="PROSITE" id="PS50043"/>
    </source>
</evidence>
<organism evidence="5 6">
    <name type="scientific">Amphritea opalescens</name>
    <dbReference type="NCBI Taxonomy" id="2490544"/>
    <lineage>
        <taxon>Bacteria</taxon>
        <taxon>Pseudomonadati</taxon>
        <taxon>Pseudomonadota</taxon>
        <taxon>Gammaproteobacteria</taxon>
        <taxon>Oceanospirillales</taxon>
        <taxon>Oceanospirillaceae</taxon>
        <taxon>Amphritea</taxon>
    </lineage>
</organism>
<accession>A0A430KMV6</accession>
<dbReference type="Proteomes" id="UP000283087">
    <property type="component" value="Unassembled WGS sequence"/>
</dbReference>
<dbReference type="SUPFAM" id="SSF46894">
    <property type="entry name" value="C-terminal effector domain of the bipartite response regulators"/>
    <property type="match status" value="1"/>
</dbReference>
<evidence type="ECO:0000256" key="1">
    <source>
        <dbReference type="ARBA" id="ARBA00023015"/>
    </source>
</evidence>
<dbReference type="EMBL" id="RQXW01000017">
    <property type="protein sequence ID" value="RTE64802.1"/>
    <property type="molecule type" value="Genomic_DNA"/>
</dbReference>
<feature type="domain" description="HTH luxR-type" evidence="4">
    <location>
        <begin position="199"/>
        <end position="264"/>
    </location>
</feature>
<dbReference type="PANTHER" id="PTHR44688:SF16">
    <property type="entry name" value="DNA-BINDING TRANSCRIPTIONAL ACTIVATOR DEVR_DOSR"/>
    <property type="match status" value="1"/>
</dbReference>
<dbReference type="PANTHER" id="PTHR44688">
    <property type="entry name" value="DNA-BINDING TRANSCRIPTIONAL ACTIVATOR DEVR_DOSR"/>
    <property type="match status" value="1"/>
</dbReference>
<evidence type="ECO:0000256" key="2">
    <source>
        <dbReference type="ARBA" id="ARBA00023125"/>
    </source>
</evidence>
<dbReference type="PROSITE" id="PS50043">
    <property type="entry name" value="HTH_LUXR_2"/>
    <property type="match status" value="1"/>
</dbReference>
<evidence type="ECO:0000256" key="3">
    <source>
        <dbReference type="ARBA" id="ARBA00023163"/>
    </source>
</evidence>
<dbReference type="SMART" id="SM00421">
    <property type="entry name" value="HTH_LUXR"/>
    <property type="match status" value="1"/>
</dbReference>
<sequence>MQSTRTTHSAADNWQKDLAALIDTTRLPSFSSMLEKFLASQCHFDSMLVVTFKKALKPIIIHPTDPAEQSLTLHNYLNRAYILDPLFNAIQSGTLGEGVSRLIDIAPDSFETTKYYQSCYKEFDLIDEINLVIELAPKVSCAISLGRRSSRGTITRAELTRLNAIYPIIKSIIRQFWLSQSQEFVQYEKSEGAMNQAISTFGSGVLTPREQQIAGLILQGHSSKAIANLLEISLGTVKVHRKNIHTRLNTSTQSDIFTLFLAHLKELDPTASI</sequence>
<dbReference type="InterPro" id="IPR000792">
    <property type="entry name" value="Tscrpt_reg_LuxR_C"/>
</dbReference>
<proteinExistence type="predicted"/>
<dbReference type="InterPro" id="IPR016032">
    <property type="entry name" value="Sig_transdc_resp-reg_C-effctor"/>
</dbReference>